<reference evidence="3" key="1">
    <citation type="submission" date="2021-01" db="EMBL/GenBank/DDBJ databases">
        <authorList>
            <person name="Corre E."/>
            <person name="Pelletier E."/>
            <person name="Niang G."/>
            <person name="Scheremetjew M."/>
            <person name="Finn R."/>
            <person name="Kale V."/>
            <person name="Holt S."/>
            <person name="Cochrane G."/>
            <person name="Meng A."/>
            <person name="Brown T."/>
            <person name="Cohen L."/>
        </authorList>
    </citation>
    <scope>NUCLEOTIDE SEQUENCE</scope>
    <source>
        <strain evidence="3">CCMP3107</strain>
    </source>
</reference>
<feature type="region of interest" description="Disordered" evidence="1">
    <location>
        <begin position="197"/>
        <end position="240"/>
    </location>
</feature>
<feature type="transmembrane region" description="Helical" evidence="2">
    <location>
        <begin position="95"/>
        <end position="117"/>
    </location>
</feature>
<evidence type="ECO:0000256" key="2">
    <source>
        <dbReference type="SAM" id="Phobius"/>
    </source>
</evidence>
<gene>
    <name evidence="3" type="ORF">HAKA00212_LOCUS9804</name>
</gene>
<dbReference type="AlphaFoldDB" id="A0A7S3XSN8"/>
<keyword evidence="2" id="KW-0812">Transmembrane</keyword>
<organism evidence="3">
    <name type="scientific">Heterosigma akashiwo</name>
    <name type="common">Chromophytic alga</name>
    <name type="synonym">Heterosigma carterae</name>
    <dbReference type="NCBI Taxonomy" id="2829"/>
    <lineage>
        <taxon>Eukaryota</taxon>
        <taxon>Sar</taxon>
        <taxon>Stramenopiles</taxon>
        <taxon>Ochrophyta</taxon>
        <taxon>Raphidophyceae</taxon>
        <taxon>Chattonellales</taxon>
        <taxon>Chattonellaceae</taxon>
        <taxon>Heterosigma</taxon>
    </lineage>
</organism>
<dbReference type="EMBL" id="HBIU01020933">
    <property type="protein sequence ID" value="CAE0631103.1"/>
    <property type="molecule type" value="Transcribed_RNA"/>
</dbReference>
<accession>A0A7S3XSN8</accession>
<keyword evidence="2" id="KW-0472">Membrane</keyword>
<sequence>MILTSRSSVYLLVYAVSSIIGIACLMAVAAFRTQRFLSFSSARYAGRVQSISNLAQHQLVAFVKAFCLWLGLCSSFAISIPLFSHYPIGTLRGSLAFLQLGMVLSLNQLGLVLSDYFLLPEKRPQIDDLILFIFEMLGHLLILVFERPAERPVTLPVQSSFQSQLQPICSSGSGIPVAPCSAGSTLSNKAAPSVSRSRKAMFSIEEENSPSHSSADEEEKTLTETAQNCGGKTLHTPRCV</sequence>
<feature type="transmembrane region" description="Helical" evidence="2">
    <location>
        <begin position="129"/>
        <end position="145"/>
    </location>
</feature>
<dbReference type="PROSITE" id="PS51257">
    <property type="entry name" value="PROKAR_LIPOPROTEIN"/>
    <property type="match status" value="1"/>
</dbReference>
<proteinExistence type="predicted"/>
<feature type="transmembrane region" description="Helical" evidence="2">
    <location>
        <begin position="59"/>
        <end position="83"/>
    </location>
</feature>
<keyword evidence="2" id="KW-1133">Transmembrane helix</keyword>
<name>A0A7S3XSN8_HETAK</name>
<protein>
    <submittedName>
        <fullName evidence="3">Uncharacterized protein</fullName>
    </submittedName>
</protein>
<evidence type="ECO:0000313" key="3">
    <source>
        <dbReference type="EMBL" id="CAE0631103.1"/>
    </source>
</evidence>
<evidence type="ECO:0000256" key="1">
    <source>
        <dbReference type="SAM" id="MobiDB-lite"/>
    </source>
</evidence>
<feature type="transmembrane region" description="Helical" evidence="2">
    <location>
        <begin position="9"/>
        <end position="31"/>
    </location>
</feature>